<dbReference type="GO" id="GO:0016094">
    <property type="term" value="P:polyprenol biosynthetic process"/>
    <property type="evidence" value="ECO:0007669"/>
    <property type="project" value="TreeGrafter"/>
</dbReference>
<name>A0A3M7Q0A8_BRAPC</name>
<dbReference type="Proteomes" id="UP000276133">
    <property type="component" value="Unassembled WGS sequence"/>
</dbReference>
<dbReference type="STRING" id="10195.A0A3M7Q0A8"/>
<dbReference type="PROSITE" id="PS01066">
    <property type="entry name" value="UPP_SYNTHASE"/>
    <property type="match status" value="1"/>
</dbReference>
<dbReference type="EMBL" id="REGN01008134">
    <property type="protein sequence ID" value="RNA04358.1"/>
    <property type="molecule type" value="Genomic_DNA"/>
</dbReference>
<evidence type="ECO:0000256" key="3">
    <source>
        <dbReference type="ARBA" id="ARBA00022842"/>
    </source>
</evidence>
<comment type="catalytic activity">
    <reaction evidence="4">
        <text>n isopentenyl diphosphate + (2E,6E)-farnesyl diphosphate = a di-trans,poly-cis-polyprenyl diphosphate + n diphosphate</text>
        <dbReference type="Rhea" id="RHEA:53008"/>
        <dbReference type="Rhea" id="RHEA-COMP:19494"/>
        <dbReference type="ChEBI" id="CHEBI:33019"/>
        <dbReference type="ChEBI" id="CHEBI:128769"/>
        <dbReference type="ChEBI" id="CHEBI:136960"/>
        <dbReference type="ChEBI" id="CHEBI:175763"/>
        <dbReference type="EC" id="2.5.1.87"/>
    </reaction>
</comment>
<dbReference type="SUPFAM" id="SSF64005">
    <property type="entry name" value="Undecaprenyl diphosphate synthase"/>
    <property type="match status" value="1"/>
</dbReference>
<dbReference type="Pfam" id="PF01255">
    <property type="entry name" value="Prenyltransf"/>
    <property type="match status" value="1"/>
</dbReference>
<keyword evidence="7" id="KW-1185">Reference proteome</keyword>
<dbReference type="FunFam" id="3.40.1180.10:FF:000005">
    <property type="entry name" value="Alkyl transferase"/>
    <property type="match status" value="1"/>
</dbReference>
<keyword evidence="3" id="KW-0460">Magnesium</keyword>
<sequence>MTWFVGDNRSFFQKFFGNILINGPMPKHIGIIMDGNRRFAKSKNIEKIEGHKSGFEKLAEALGWCLMMNIKEISVYAFSIENFKRTKEEIDGLFDLARSKLKDLINEKSKLIQFGICVRFFGNINLLPKDVQIVIAEVIELTKHQRNFFLNLCISYTSRDEMSTSIKDVNEAIMKKYLKVEDINETIIENSLFTNHSFNIDLLIRTSGEIRLSDFLLWQSNLSVLVFAEKTWPEYSIWGFYMAILKFQLNHKNIQVSIRIKFCF</sequence>
<evidence type="ECO:0000313" key="7">
    <source>
        <dbReference type="Proteomes" id="UP000276133"/>
    </source>
</evidence>
<dbReference type="PANTHER" id="PTHR10291:SF43">
    <property type="entry name" value="DEHYDRODOLICHYL DIPHOSPHATE SYNTHASE COMPLEX SUBUNIT DHDDS"/>
    <property type="match status" value="1"/>
</dbReference>
<evidence type="ECO:0000256" key="4">
    <source>
        <dbReference type="ARBA" id="ARBA00047353"/>
    </source>
</evidence>
<dbReference type="EC" id="2.5.1.-" evidence="5"/>
<comment type="similarity">
    <text evidence="1 5">Belongs to the UPP synthase family.</text>
</comment>
<dbReference type="InterPro" id="IPR001441">
    <property type="entry name" value="UPP_synth-like"/>
</dbReference>
<dbReference type="GO" id="GO:0045547">
    <property type="term" value="F:ditrans,polycis-polyprenyl diphosphate synthase [(2E,6E)-farnesyl diphosphate specific] activity"/>
    <property type="evidence" value="ECO:0007669"/>
    <property type="project" value="UniProtKB-EC"/>
</dbReference>
<evidence type="ECO:0000256" key="1">
    <source>
        <dbReference type="ARBA" id="ARBA00005432"/>
    </source>
</evidence>
<dbReference type="OrthoDB" id="4173905at2759"/>
<proteinExistence type="inferred from homology"/>
<evidence type="ECO:0000256" key="2">
    <source>
        <dbReference type="ARBA" id="ARBA00022679"/>
    </source>
</evidence>
<comment type="caution">
    <text evidence="6">The sequence shown here is derived from an EMBL/GenBank/DDBJ whole genome shotgun (WGS) entry which is preliminary data.</text>
</comment>
<evidence type="ECO:0000256" key="5">
    <source>
        <dbReference type="RuleBase" id="RU363018"/>
    </source>
</evidence>
<keyword evidence="2 5" id="KW-0808">Transferase</keyword>
<evidence type="ECO:0000313" key="6">
    <source>
        <dbReference type="EMBL" id="RNA04358.1"/>
    </source>
</evidence>
<dbReference type="AlphaFoldDB" id="A0A3M7Q0A8"/>
<dbReference type="GO" id="GO:1904423">
    <property type="term" value="C:dehydrodolichyl diphosphate synthase complex"/>
    <property type="evidence" value="ECO:0007669"/>
    <property type="project" value="TreeGrafter"/>
</dbReference>
<organism evidence="6 7">
    <name type="scientific">Brachionus plicatilis</name>
    <name type="common">Marine rotifer</name>
    <name type="synonym">Brachionus muelleri</name>
    <dbReference type="NCBI Taxonomy" id="10195"/>
    <lineage>
        <taxon>Eukaryota</taxon>
        <taxon>Metazoa</taxon>
        <taxon>Spiralia</taxon>
        <taxon>Gnathifera</taxon>
        <taxon>Rotifera</taxon>
        <taxon>Eurotatoria</taxon>
        <taxon>Monogononta</taxon>
        <taxon>Pseudotrocha</taxon>
        <taxon>Ploima</taxon>
        <taxon>Brachionidae</taxon>
        <taxon>Brachionus</taxon>
    </lineage>
</organism>
<dbReference type="InterPro" id="IPR018520">
    <property type="entry name" value="UPP_synth-like_CS"/>
</dbReference>
<dbReference type="HAMAP" id="MF_01139">
    <property type="entry name" value="ISPT"/>
    <property type="match status" value="1"/>
</dbReference>
<dbReference type="GO" id="GO:0005783">
    <property type="term" value="C:endoplasmic reticulum"/>
    <property type="evidence" value="ECO:0007669"/>
    <property type="project" value="TreeGrafter"/>
</dbReference>
<dbReference type="CDD" id="cd00475">
    <property type="entry name" value="Cis_IPPS"/>
    <property type="match status" value="1"/>
</dbReference>
<reference evidence="6 7" key="1">
    <citation type="journal article" date="2018" name="Sci. Rep.">
        <title>Genomic signatures of local adaptation to the degree of environmental predictability in rotifers.</title>
        <authorList>
            <person name="Franch-Gras L."/>
            <person name="Hahn C."/>
            <person name="Garcia-Roger E.M."/>
            <person name="Carmona M.J."/>
            <person name="Serra M."/>
            <person name="Gomez A."/>
        </authorList>
    </citation>
    <scope>NUCLEOTIDE SEQUENCE [LARGE SCALE GENOMIC DNA]</scope>
    <source>
        <strain evidence="6">HYR1</strain>
    </source>
</reference>
<dbReference type="Gene3D" id="3.40.1180.10">
    <property type="entry name" value="Decaprenyl diphosphate synthase-like"/>
    <property type="match status" value="1"/>
</dbReference>
<gene>
    <name evidence="6" type="ORF">BpHYR1_007362</name>
</gene>
<dbReference type="NCBIfam" id="TIGR00055">
    <property type="entry name" value="uppS"/>
    <property type="match status" value="1"/>
</dbReference>
<dbReference type="PANTHER" id="PTHR10291">
    <property type="entry name" value="DEHYDRODOLICHYL DIPHOSPHATE SYNTHASE FAMILY MEMBER"/>
    <property type="match status" value="1"/>
</dbReference>
<accession>A0A3M7Q0A8</accession>
<dbReference type="InterPro" id="IPR036424">
    <property type="entry name" value="UPP_synth-like_sf"/>
</dbReference>
<protein>
    <recommendedName>
        <fullName evidence="5">Alkyl transferase</fullName>
        <ecNumber evidence="5">2.5.1.-</ecNumber>
    </recommendedName>
</protein>